<keyword evidence="4" id="KW-1185">Reference proteome</keyword>
<evidence type="ECO:0000256" key="2">
    <source>
        <dbReference type="SAM" id="SignalP"/>
    </source>
</evidence>
<evidence type="ECO:0000313" key="4">
    <source>
        <dbReference type="Proteomes" id="UP000031774"/>
    </source>
</evidence>
<proteinExistence type="predicted"/>
<dbReference type="PANTHER" id="PTHR44103">
    <property type="entry name" value="PROPROTEIN CONVERTASE P"/>
    <property type="match status" value="1"/>
</dbReference>
<reference evidence="3 4" key="1">
    <citation type="submission" date="2014-12" db="EMBL/GenBank/DDBJ databases">
        <title>Complete genome sequence of Streptomyces vietnamensis strain GIMV4.0001, a genetic manipulable producer of the benzoisochromanequinone antibiotic granaticin.</title>
        <authorList>
            <person name="Deng M.R."/>
            <person name="Guo J."/>
            <person name="Ma L.Y."/>
            <person name="Feng G.D."/>
            <person name="Mo C.Y."/>
            <person name="Zhu H.H."/>
        </authorList>
    </citation>
    <scope>NUCLEOTIDE SEQUENCE [LARGE SCALE GENOMIC DNA]</scope>
    <source>
        <strain evidence="4">GIMV4.0001</strain>
    </source>
</reference>
<keyword evidence="1 2" id="KW-0732">Signal</keyword>
<accession>A0A0B5IAG7</accession>
<feature type="signal peptide" evidence="2">
    <location>
        <begin position="1"/>
        <end position="32"/>
    </location>
</feature>
<feature type="chain" id="PRO_5002103398" description="VCBS repeat-containing protein" evidence="2">
    <location>
        <begin position="33"/>
        <end position="746"/>
    </location>
</feature>
<dbReference type="Proteomes" id="UP000031774">
    <property type="component" value="Chromosome"/>
</dbReference>
<dbReference type="InterPro" id="IPR028994">
    <property type="entry name" value="Integrin_alpha_N"/>
</dbReference>
<dbReference type="Pfam" id="PF13517">
    <property type="entry name" value="FG-GAP_3"/>
    <property type="match status" value="1"/>
</dbReference>
<evidence type="ECO:0000256" key="1">
    <source>
        <dbReference type="ARBA" id="ARBA00022729"/>
    </source>
</evidence>
<sequence length="746" mass="79416">MAHARKSRHRLAAAVAVALAVTAGVLTSPAVAATGARPGTAAVAADQQAATVPTLPQDSQLVGNGPSGFLTRHHDGGFSWTRYADGVTTALPAGSKGTVRADTVVASSGTVHTVYDMSGASSPVTIDIGFLGPDATLMDLVGSTLVVSVPKADGSEGRDVHLVGKPDGTIVDRTIFGLPTGMAARDLSSQVDSPDTLSLLYYVEEDNAADWRTAVVDVATATVVEERSATRGGYQTDVTLSATHLAWGEEPNARGAVALEVARRGESGSTRIPIGYAQFLQAELMDDDWLAYSETTRPDFLERRPNPLYGLTLRSLTTGQTVKVLDVVDTIRSQSDSELLVQGGTIEQGEGIYRIAAGPDGLPAATLVASLGRPVALTVVGEETPASVDFDTAGSKARFSWQFGRWGADVRLLVTHEASGKRWTSFAGGWGDRGTIDWPGQFDNAVAAYHGTYTWKMTATPMNGIGPAVERSGTFKVAGKAHPHDYSDSGSPDLLLTNSAGRLSSLDVRQMFDNRYQGPWERTDRGGGWNTYDRIIAPGNLAGSSYADLLGRDRTGALWYYRGTGHSFAPRTKVGSGWQIYDKLTAGSDLTGDGRPDLLATDRSGVLWLYRATGNEQAPFAPRRKIGGGWGGYTLLTATGNIGGGPAGDLVARDKDGYLWLYLGKGDGTFAPRTRVDRDLVLSRYTDLVGIGDVDRDGRADLLAVSHKGTTDDLVEIYRGTGDYRNPFTYYLGSHLSYAKDFDRAF</sequence>
<evidence type="ECO:0000313" key="3">
    <source>
        <dbReference type="EMBL" id="AJF66673.1"/>
    </source>
</evidence>
<dbReference type="KEGG" id="svt:SVTN_22185"/>
<dbReference type="HOGENOM" id="CLU_021583_0_0_11"/>
<dbReference type="STRING" id="362257.SVTN_22185"/>
<gene>
    <name evidence="3" type="ORF">SVTN_22185</name>
</gene>
<protein>
    <recommendedName>
        <fullName evidence="5">VCBS repeat-containing protein</fullName>
    </recommendedName>
</protein>
<dbReference type="SUPFAM" id="SSF69318">
    <property type="entry name" value="Integrin alpha N-terminal domain"/>
    <property type="match status" value="1"/>
</dbReference>
<dbReference type="EMBL" id="CP010407">
    <property type="protein sequence ID" value="AJF66673.1"/>
    <property type="molecule type" value="Genomic_DNA"/>
</dbReference>
<name>A0A0B5IAG7_9ACTN</name>
<dbReference type="RefSeq" id="WP_041130673.1">
    <property type="nucleotide sequence ID" value="NZ_CP010407.1"/>
</dbReference>
<dbReference type="AlphaFoldDB" id="A0A0B5IAG7"/>
<dbReference type="InterPro" id="IPR013517">
    <property type="entry name" value="FG-GAP"/>
</dbReference>
<dbReference type="PANTHER" id="PTHR44103:SF1">
    <property type="entry name" value="PROPROTEIN CONVERTASE P"/>
    <property type="match status" value="1"/>
</dbReference>
<organism evidence="3 4">
    <name type="scientific">Streptomyces vietnamensis</name>
    <dbReference type="NCBI Taxonomy" id="362257"/>
    <lineage>
        <taxon>Bacteria</taxon>
        <taxon>Bacillati</taxon>
        <taxon>Actinomycetota</taxon>
        <taxon>Actinomycetes</taxon>
        <taxon>Kitasatosporales</taxon>
        <taxon>Streptomycetaceae</taxon>
        <taxon>Streptomyces</taxon>
    </lineage>
</organism>
<evidence type="ECO:0008006" key="5">
    <source>
        <dbReference type="Google" id="ProtNLM"/>
    </source>
</evidence>